<dbReference type="GO" id="GO:0008360">
    <property type="term" value="P:regulation of cell shape"/>
    <property type="evidence" value="ECO:0007669"/>
    <property type="project" value="UniProtKB-KW"/>
</dbReference>
<sequence length="551" mass="55423">MSATAGSDRAVPSDLVCAAPPSAPLRPTSVVGTPLTRLAESAGAAVPGGASGADPLVTGVTLRAQQVLPGDLFAALPGARAHGAAFTADAAARGAVAVLTDPAGAAAVAAGGPGSAGADLPVLVTQDPRAVLGEVAATVYGRPSEKTAVIGITGTSGKTTTCYLLEAALAAGGLHPGLVGTVQIRIDGTATPSSLTTPEAPDLQALFAVMVERGARAVAMEVSSHALSLGRVAGTRFAVGGFTNLSQDHLDFHPDMESYFRAKALLFDGRADTGVVQIDDEHGRRLAAEHPGVITVSGTDRPEADWAVLAVEAAAAGHQQVRVRAPGERTVSFDLALPGAFNVANAVLALACVSAGTEVPLPVAASALSSVVVPGRMERVDAGQDFLVLVDYAHKPAAVAAVLEAASRGMNGRLIVVLGAGGDRDPGKRPAMGEQAAVWADLVVITDDNPRSESPAAIRRAVLAGATHPATPRRRPGGVEIREVGDRHEAIRVAVGAAGTGDVVVIAGKGHEEGQDVAGVVHPFSDRLEALAALTELAERSGRSGRAGDVA</sequence>
<comment type="similarity">
    <text evidence="1 7">Belongs to the MurCDEF family. MurE subfamily.</text>
</comment>
<dbReference type="InterPro" id="IPR036615">
    <property type="entry name" value="Mur_ligase_C_dom_sf"/>
</dbReference>
<comment type="PTM">
    <text evidence="7">Carboxylation is probably crucial for Mg(2+) binding and, consequently, for the gamma-phosphate positioning of ATP.</text>
</comment>
<accession>A0A7K1FQU1</accession>
<dbReference type="SUPFAM" id="SSF53623">
    <property type="entry name" value="MurD-like peptide ligases, catalytic domain"/>
    <property type="match status" value="1"/>
</dbReference>
<dbReference type="GO" id="GO:0071555">
    <property type="term" value="P:cell wall organization"/>
    <property type="evidence" value="ECO:0007669"/>
    <property type="project" value="UniProtKB-KW"/>
</dbReference>
<dbReference type="RefSeq" id="WP_154770473.1">
    <property type="nucleotide sequence ID" value="NZ_WLYK01000009.1"/>
</dbReference>
<dbReference type="NCBIfam" id="NF001126">
    <property type="entry name" value="PRK00139.1-4"/>
    <property type="match status" value="1"/>
</dbReference>
<proteinExistence type="inferred from homology"/>
<keyword evidence="6 7" id="KW-0961">Cell wall biogenesis/degradation</keyword>
<comment type="pathway">
    <text evidence="7 8">Cell wall biogenesis; peptidoglycan biosynthesis.</text>
</comment>
<dbReference type="AlphaFoldDB" id="A0A7K1FQU1"/>
<dbReference type="Gene3D" id="3.90.190.20">
    <property type="entry name" value="Mur ligase, C-terminal domain"/>
    <property type="match status" value="1"/>
</dbReference>
<keyword evidence="7" id="KW-0963">Cytoplasm</keyword>
<evidence type="ECO:0000313" key="13">
    <source>
        <dbReference type="Proteomes" id="UP000460221"/>
    </source>
</evidence>
<dbReference type="Pfam" id="PF02875">
    <property type="entry name" value="Mur_ligase_C"/>
    <property type="match status" value="1"/>
</dbReference>
<dbReference type="PANTHER" id="PTHR23135:SF4">
    <property type="entry name" value="UDP-N-ACETYLMURAMOYL-L-ALANYL-D-GLUTAMATE--2,6-DIAMINOPIMELATE LIGASE MURE HOMOLOG, CHLOROPLASTIC"/>
    <property type="match status" value="1"/>
</dbReference>
<dbReference type="HAMAP" id="MF_00208">
    <property type="entry name" value="MurE"/>
    <property type="match status" value="1"/>
</dbReference>
<evidence type="ECO:0000259" key="9">
    <source>
        <dbReference type="Pfam" id="PF01225"/>
    </source>
</evidence>
<feature type="domain" description="Mur ligase N-terminal catalytic" evidence="9">
    <location>
        <begin position="57"/>
        <end position="139"/>
    </location>
</feature>
<feature type="binding site" evidence="7">
    <location>
        <position position="231"/>
    </location>
    <ligand>
        <name>UDP-N-acetyl-alpha-D-muramoyl-L-alanyl-D-glutamate</name>
        <dbReference type="ChEBI" id="CHEBI:83900"/>
    </ligand>
</feature>
<keyword evidence="13" id="KW-1185">Reference proteome</keyword>
<organism evidence="12 13">
    <name type="scientific">Nakamurella alba</name>
    <dbReference type="NCBI Taxonomy" id="2665158"/>
    <lineage>
        <taxon>Bacteria</taxon>
        <taxon>Bacillati</taxon>
        <taxon>Actinomycetota</taxon>
        <taxon>Actinomycetes</taxon>
        <taxon>Nakamurellales</taxon>
        <taxon>Nakamurellaceae</taxon>
        <taxon>Nakamurella</taxon>
    </lineage>
</organism>
<feature type="modified residue" description="N6-carboxylysine" evidence="7">
    <location>
        <position position="263"/>
    </location>
</feature>
<evidence type="ECO:0000256" key="7">
    <source>
        <dbReference type="HAMAP-Rule" id="MF_00208"/>
    </source>
</evidence>
<evidence type="ECO:0000256" key="8">
    <source>
        <dbReference type="RuleBase" id="RU004135"/>
    </source>
</evidence>
<comment type="subcellular location">
    <subcellularLocation>
        <location evidence="7 8">Cytoplasm</location>
    </subcellularLocation>
</comment>
<evidence type="ECO:0000259" key="10">
    <source>
        <dbReference type="Pfam" id="PF02875"/>
    </source>
</evidence>
<feature type="binding site" evidence="7">
    <location>
        <begin position="196"/>
        <end position="197"/>
    </location>
    <ligand>
        <name>UDP-N-acetyl-alpha-D-muramoyl-L-alanyl-D-glutamate</name>
        <dbReference type="ChEBI" id="CHEBI:83900"/>
    </ligand>
</feature>
<feature type="short sequence motif" description="Meso-diaminopimelate recognition motif" evidence="7">
    <location>
        <begin position="448"/>
        <end position="451"/>
    </location>
</feature>
<dbReference type="GO" id="GO:0005737">
    <property type="term" value="C:cytoplasm"/>
    <property type="evidence" value="ECO:0007669"/>
    <property type="project" value="UniProtKB-SubCell"/>
</dbReference>
<evidence type="ECO:0000313" key="12">
    <source>
        <dbReference type="EMBL" id="MTD16515.1"/>
    </source>
</evidence>
<evidence type="ECO:0000256" key="1">
    <source>
        <dbReference type="ARBA" id="ARBA00005898"/>
    </source>
</evidence>
<dbReference type="InterPro" id="IPR004101">
    <property type="entry name" value="Mur_ligase_C"/>
</dbReference>
<feature type="binding site" evidence="7">
    <location>
        <position position="223"/>
    </location>
    <ligand>
        <name>UDP-N-acetyl-alpha-D-muramoyl-L-alanyl-D-glutamate</name>
        <dbReference type="ChEBI" id="CHEBI:83900"/>
    </ligand>
</feature>
<keyword evidence="7" id="KW-0547">Nucleotide-binding</keyword>
<keyword evidence="2 7" id="KW-0132">Cell division</keyword>
<dbReference type="GO" id="GO:0000287">
    <property type="term" value="F:magnesium ion binding"/>
    <property type="evidence" value="ECO:0007669"/>
    <property type="project" value="UniProtKB-UniRule"/>
</dbReference>
<keyword evidence="7" id="KW-0067">ATP-binding</keyword>
<dbReference type="Gene3D" id="3.40.1190.10">
    <property type="entry name" value="Mur-like, catalytic domain"/>
    <property type="match status" value="1"/>
</dbReference>
<dbReference type="Proteomes" id="UP000460221">
    <property type="component" value="Unassembled WGS sequence"/>
</dbReference>
<evidence type="ECO:0000256" key="3">
    <source>
        <dbReference type="ARBA" id="ARBA00022960"/>
    </source>
</evidence>
<dbReference type="InterPro" id="IPR005761">
    <property type="entry name" value="UDP-N-AcMur-Glu-dNH2Pim_ligase"/>
</dbReference>
<dbReference type="InterPro" id="IPR013221">
    <property type="entry name" value="Mur_ligase_cen"/>
</dbReference>
<gene>
    <name evidence="7" type="primary">murE</name>
    <name evidence="12" type="ORF">GIS00_21495</name>
</gene>
<dbReference type="NCBIfam" id="TIGR01085">
    <property type="entry name" value="murE"/>
    <property type="match status" value="1"/>
</dbReference>
<protein>
    <recommendedName>
        <fullName evidence="7">UDP-N-acetylmuramoyl-L-alanyl-D-glutamate--2,6-diaminopimelate ligase</fullName>
        <ecNumber evidence="7">6.3.2.13</ecNumber>
    </recommendedName>
    <alternativeName>
        <fullName evidence="7">Meso-A2pm-adding enzyme</fullName>
    </alternativeName>
    <alternativeName>
        <fullName evidence="7">Meso-diaminopimelate-adding enzyme</fullName>
    </alternativeName>
    <alternativeName>
        <fullName evidence="7">UDP-MurNAc-L-Ala-D-Glu:meso-diaminopimelate ligase</fullName>
    </alternativeName>
    <alternativeName>
        <fullName evidence="7">UDP-MurNAc-tripeptide synthetase</fullName>
    </alternativeName>
    <alternativeName>
        <fullName evidence="7">UDP-N-acetylmuramyl-tripeptide synthetase</fullName>
    </alternativeName>
</protein>
<comment type="catalytic activity">
    <reaction evidence="7">
        <text>UDP-N-acetyl-alpha-D-muramoyl-L-alanyl-D-glutamate + meso-2,6-diaminopimelate + ATP = UDP-N-acetyl-alpha-D-muramoyl-L-alanyl-gamma-D-glutamyl-meso-2,6-diaminopimelate + ADP + phosphate + H(+)</text>
        <dbReference type="Rhea" id="RHEA:23676"/>
        <dbReference type="ChEBI" id="CHEBI:15378"/>
        <dbReference type="ChEBI" id="CHEBI:30616"/>
        <dbReference type="ChEBI" id="CHEBI:43474"/>
        <dbReference type="ChEBI" id="CHEBI:57791"/>
        <dbReference type="ChEBI" id="CHEBI:83900"/>
        <dbReference type="ChEBI" id="CHEBI:83905"/>
        <dbReference type="ChEBI" id="CHEBI:456216"/>
        <dbReference type="EC" id="6.3.2.13"/>
    </reaction>
</comment>
<dbReference type="GO" id="GO:0005524">
    <property type="term" value="F:ATP binding"/>
    <property type="evidence" value="ECO:0007669"/>
    <property type="project" value="UniProtKB-UniRule"/>
</dbReference>
<dbReference type="Gene3D" id="3.40.1390.10">
    <property type="entry name" value="MurE/MurF, N-terminal domain"/>
    <property type="match status" value="1"/>
</dbReference>
<dbReference type="GO" id="GO:0008765">
    <property type="term" value="F:UDP-N-acetylmuramoylalanyl-D-glutamate-2,6-diaminopimelate ligase activity"/>
    <property type="evidence" value="ECO:0007669"/>
    <property type="project" value="UniProtKB-UniRule"/>
</dbReference>
<comment type="caution">
    <text evidence="12">The sequence shown here is derived from an EMBL/GenBank/DDBJ whole genome shotgun (WGS) entry which is preliminary data.</text>
</comment>
<dbReference type="InterPro" id="IPR035911">
    <property type="entry name" value="MurE/MurF_N"/>
</dbReference>
<comment type="function">
    <text evidence="7">Catalyzes the addition of meso-diaminopimelic acid to the nucleotide precursor UDP-N-acetylmuramoyl-L-alanyl-D-glutamate (UMAG) in the biosynthesis of bacterial cell-wall peptidoglycan.</text>
</comment>
<dbReference type="GO" id="GO:0009252">
    <property type="term" value="P:peptidoglycan biosynthetic process"/>
    <property type="evidence" value="ECO:0007669"/>
    <property type="project" value="UniProtKB-UniRule"/>
</dbReference>
<dbReference type="InterPro" id="IPR000713">
    <property type="entry name" value="Mur_ligase_N"/>
</dbReference>
<feature type="binding site" evidence="7">
    <location>
        <position position="424"/>
    </location>
    <ligand>
        <name>meso-2,6-diaminopimelate</name>
        <dbReference type="ChEBI" id="CHEBI:57791"/>
    </ligand>
</feature>
<feature type="binding site" evidence="7">
    <location>
        <position position="512"/>
    </location>
    <ligand>
        <name>meso-2,6-diaminopimelate</name>
        <dbReference type="ChEBI" id="CHEBI:57791"/>
    </ligand>
</feature>
<evidence type="ECO:0000256" key="2">
    <source>
        <dbReference type="ARBA" id="ARBA00022618"/>
    </source>
</evidence>
<reference evidence="12 13" key="1">
    <citation type="submission" date="2019-11" db="EMBL/GenBank/DDBJ databases">
        <authorList>
            <person name="Jiang L.-Q."/>
        </authorList>
    </citation>
    <scope>NUCLEOTIDE SEQUENCE [LARGE SCALE GENOMIC DNA]</scope>
    <source>
        <strain evidence="12 13">YIM 132087</strain>
    </source>
</reference>
<feature type="binding site" evidence="7">
    <location>
        <begin position="448"/>
        <end position="451"/>
    </location>
    <ligand>
        <name>meso-2,6-diaminopimelate</name>
        <dbReference type="ChEBI" id="CHEBI:57791"/>
    </ligand>
</feature>
<comment type="cofactor">
    <cofactor evidence="7">
        <name>Mg(2+)</name>
        <dbReference type="ChEBI" id="CHEBI:18420"/>
    </cofactor>
</comment>
<dbReference type="PANTHER" id="PTHR23135">
    <property type="entry name" value="MUR LIGASE FAMILY MEMBER"/>
    <property type="match status" value="1"/>
</dbReference>
<comment type="caution">
    <text evidence="7">Lacks conserved residue(s) required for the propagation of feature annotation.</text>
</comment>
<feature type="binding site" evidence="7">
    <location>
        <position position="62"/>
    </location>
    <ligand>
        <name>UDP-N-acetyl-alpha-D-muramoyl-L-alanyl-D-glutamate</name>
        <dbReference type="ChEBI" id="CHEBI:83900"/>
    </ligand>
</feature>
<dbReference type="Pfam" id="PF01225">
    <property type="entry name" value="Mur_ligase"/>
    <property type="match status" value="1"/>
</dbReference>
<dbReference type="EC" id="6.3.2.13" evidence="7"/>
<dbReference type="SUPFAM" id="SSF63418">
    <property type="entry name" value="MurE/MurF N-terminal domain"/>
    <property type="match status" value="1"/>
</dbReference>
<dbReference type="EMBL" id="WLYK01000009">
    <property type="protein sequence ID" value="MTD16515.1"/>
    <property type="molecule type" value="Genomic_DNA"/>
</dbReference>
<feature type="binding site" evidence="7">
    <location>
        <position position="508"/>
    </location>
    <ligand>
        <name>meso-2,6-diaminopimelate</name>
        <dbReference type="ChEBI" id="CHEBI:57791"/>
    </ligand>
</feature>
<dbReference type="SUPFAM" id="SSF53244">
    <property type="entry name" value="MurD-like peptide ligases, peptide-binding domain"/>
    <property type="match status" value="1"/>
</dbReference>
<dbReference type="UniPathway" id="UPA00219"/>
<dbReference type="NCBIfam" id="NF001124">
    <property type="entry name" value="PRK00139.1-2"/>
    <property type="match status" value="1"/>
</dbReference>
<evidence type="ECO:0000256" key="5">
    <source>
        <dbReference type="ARBA" id="ARBA00023306"/>
    </source>
</evidence>
<keyword evidence="7" id="KW-0460">Magnesium</keyword>
<dbReference type="GO" id="GO:0051301">
    <property type="term" value="P:cell division"/>
    <property type="evidence" value="ECO:0007669"/>
    <property type="project" value="UniProtKB-KW"/>
</dbReference>
<keyword evidence="4 7" id="KW-0573">Peptidoglycan synthesis</keyword>
<feature type="domain" description="Mur ligase C-terminal" evidence="10">
    <location>
        <begin position="375"/>
        <end position="510"/>
    </location>
</feature>
<keyword evidence="5 7" id="KW-0131">Cell cycle</keyword>
<evidence type="ECO:0000259" key="11">
    <source>
        <dbReference type="Pfam" id="PF08245"/>
    </source>
</evidence>
<keyword evidence="3 7" id="KW-0133">Cell shape</keyword>
<feature type="binding site" evidence="7">
    <location>
        <begin position="154"/>
        <end position="160"/>
    </location>
    <ligand>
        <name>ATP</name>
        <dbReference type="ChEBI" id="CHEBI:30616"/>
    </ligand>
</feature>
<feature type="domain" description="Mur ligase central" evidence="11">
    <location>
        <begin position="152"/>
        <end position="353"/>
    </location>
</feature>
<evidence type="ECO:0000256" key="6">
    <source>
        <dbReference type="ARBA" id="ARBA00023316"/>
    </source>
</evidence>
<dbReference type="Pfam" id="PF08245">
    <property type="entry name" value="Mur_ligase_M"/>
    <property type="match status" value="1"/>
</dbReference>
<keyword evidence="7 12" id="KW-0436">Ligase</keyword>
<evidence type="ECO:0000256" key="4">
    <source>
        <dbReference type="ARBA" id="ARBA00022984"/>
    </source>
</evidence>
<dbReference type="InterPro" id="IPR036565">
    <property type="entry name" value="Mur-like_cat_sf"/>
</dbReference>
<name>A0A7K1FQU1_9ACTN</name>